<feature type="domain" description="YchJ-like middle NTF2-like" evidence="1">
    <location>
        <begin position="43"/>
        <end position="140"/>
    </location>
</feature>
<keyword evidence="3" id="KW-1185">Reference proteome</keyword>
<name>A0AA51RTV6_9GAMM</name>
<dbReference type="RefSeq" id="WP_309202535.1">
    <property type="nucleotide sequence ID" value="NZ_CP133548.1"/>
</dbReference>
<dbReference type="InterPro" id="IPR048469">
    <property type="entry name" value="YchJ-like_M"/>
</dbReference>
<dbReference type="PANTHER" id="PTHR33747">
    <property type="entry name" value="UPF0225 PROTEIN SCO1677"/>
    <property type="match status" value="1"/>
</dbReference>
<dbReference type="KEGG" id="plei:Q9312_00345"/>
<dbReference type="Pfam" id="PF17775">
    <property type="entry name" value="YchJ_M-like"/>
    <property type="match status" value="1"/>
</dbReference>
<gene>
    <name evidence="2" type="ORF">Q9312_00345</name>
</gene>
<dbReference type="AlphaFoldDB" id="A0AA51RTV6"/>
<organism evidence="2 3">
    <name type="scientific">Pleionea litopenaei</name>
    <dbReference type="NCBI Taxonomy" id="3070815"/>
    <lineage>
        <taxon>Bacteria</taxon>
        <taxon>Pseudomonadati</taxon>
        <taxon>Pseudomonadota</taxon>
        <taxon>Gammaproteobacteria</taxon>
        <taxon>Oceanospirillales</taxon>
        <taxon>Pleioneaceae</taxon>
        <taxon>Pleionea</taxon>
    </lineage>
</organism>
<accession>A0AA51RTV6</accession>
<dbReference type="InterPro" id="IPR004027">
    <property type="entry name" value="SEC_C_motif"/>
</dbReference>
<dbReference type="InterPro" id="IPR032710">
    <property type="entry name" value="NTF2-like_dom_sf"/>
</dbReference>
<dbReference type="Pfam" id="PF02810">
    <property type="entry name" value="SEC-C"/>
    <property type="match status" value="2"/>
</dbReference>
<dbReference type="Proteomes" id="UP001239782">
    <property type="component" value="Chromosome"/>
</dbReference>
<dbReference type="Gene3D" id="3.10.450.50">
    <property type="match status" value="1"/>
</dbReference>
<protein>
    <submittedName>
        <fullName evidence="2">YchJ family protein</fullName>
    </submittedName>
</protein>
<evidence type="ECO:0000313" key="3">
    <source>
        <dbReference type="Proteomes" id="UP001239782"/>
    </source>
</evidence>
<dbReference type="SUPFAM" id="SSF103642">
    <property type="entry name" value="Sec-C motif"/>
    <property type="match status" value="1"/>
</dbReference>
<sequence>MSHTKRVDLGKSEKNDTPCFCDSGLSYQDCCQPILSGAELPVTAKALMRSRYSAYCQAMGEYLLRTQAPETRKELTAQMLKETAEQQHWMRLDVLSHQAVSPDQAMVEFKAYQLIDGYLACLHEKSLFRLDGDQWLYVSGDIQPTDGFPIKIGRNETCPCGSGAKFKRCCARTG</sequence>
<evidence type="ECO:0000313" key="2">
    <source>
        <dbReference type="EMBL" id="WMS87394.1"/>
    </source>
</evidence>
<dbReference type="EMBL" id="CP133548">
    <property type="protein sequence ID" value="WMS87394.1"/>
    <property type="molecule type" value="Genomic_DNA"/>
</dbReference>
<reference evidence="2 3" key="1">
    <citation type="submission" date="2023-08" db="EMBL/GenBank/DDBJ databases">
        <title>Pleionea litopenaei sp. nov., isolated from stomach of juvenile Litopenaeus vannamei.</title>
        <authorList>
            <person name="Rho A.M."/>
            <person name="Hwang C.Y."/>
        </authorList>
    </citation>
    <scope>NUCLEOTIDE SEQUENCE [LARGE SCALE GENOMIC DNA]</scope>
    <source>
        <strain evidence="2 3">HL-JVS1</strain>
    </source>
</reference>
<evidence type="ECO:0000259" key="1">
    <source>
        <dbReference type="Pfam" id="PF17775"/>
    </source>
</evidence>
<dbReference type="NCBIfam" id="NF002486">
    <property type="entry name" value="PRK01752.1"/>
    <property type="match status" value="1"/>
</dbReference>
<dbReference type="PANTHER" id="PTHR33747:SF1">
    <property type="entry name" value="ADENYLATE CYCLASE-ASSOCIATED CAP C-TERMINAL DOMAIN-CONTAINING PROTEIN"/>
    <property type="match status" value="1"/>
</dbReference>
<proteinExistence type="predicted"/>
<dbReference type="SUPFAM" id="SSF54427">
    <property type="entry name" value="NTF2-like"/>
    <property type="match status" value="1"/>
</dbReference>